<dbReference type="EMBL" id="JAXOVC010000006">
    <property type="protein sequence ID" value="KAK4500209.1"/>
    <property type="molecule type" value="Genomic_DNA"/>
</dbReference>
<reference evidence="1 2" key="1">
    <citation type="journal article" date="2023" name="G3 (Bethesda)">
        <title>A chromosome-level genome assembly of Zasmidium syzygii isolated from banana leaves.</title>
        <authorList>
            <person name="van Westerhoven A.C."/>
            <person name="Mehrabi R."/>
            <person name="Talebi R."/>
            <person name="Steentjes M.B.F."/>
            <person name="Corcolon B."/>
            <person name="Chong P.A."/>
            <person name="Kema G.H.J."/>
            <person name="Seidl M.F."/>
        </authorList>
    </citation>
    <scope>NUCLEOTIDE SEQUENCE [LARGE SCALE GENOMIC DNA]</scope>
    <source>
        <strain evidence="1 2">P124</strain>
    </source>
</reference>
<dbReference type="Proteomes" id="UP001305779">
    <property type="component" value="Unassembled WGS sequence"/>
</dbReference>
<dbReference type="SUPFAM" id="SSF81383">
    <property type="entry name" value="F-box domain"/>
    <property type="match status" value="1"/>
</dbReference>
<evidence type="ECO:0000313" key="2">
    <source>
        <dbReference type="Proteomes" id="UP001305779"/>
    </source>
</evidence>
<sequence>MAPTAASSASQSTAAHRTFTVPEVLEMIFLPLSIPDLLSKIPRVCKHWKARVDSSVKLQRALFFKPSTDVMIKQQEEGMPGLCFELIQGSDKMWTYPIIANPFLFEISNDYLVSHADASRMPKGIDRPEASWRRMLVTQPPMDNVHVHSQWCGCENLDLDLDCRTKAPAQGKEGVKMGQVVREGATPMYTTRWEEMQAESAGRMLTILEVALEYNVMLELENGAEMGDSDDFFDSWE</sequence>
<organism evidence="1 2">
    <name type="scientific">Zasmidium cellare</name>
    <name type="common">Wine cellar mold</name>
    <name type="synonym">Racodium cellare</name>
    <dbReference type="NCBI Taxonomy" id="395010"/>
    <lineage>
        <taxon>Eukaryota</taxon>
        <taxon>Fungi</taxon>
        <taxon>Dikarya</taxon>
        <taxon>Ascomycota</taxon>
        <taxon>Pezizomycotina</taxon>
        <taxon>Dothideomycetes</taxon>
        <taxon>Dothideomycetidae</taxon>
        <taxon>Mycosphaerellales</taxon>
        <taxon>Mycosphaerellaceae</taxon>
        <taxon>Zasmidium</taxon>
    </lineage>
</organism>
<accession>A0ABR0EFC0</accession>
<gene>
    <name evidence="1" type="ORF">PRZ48_008395</name>
</gene>
<name>A0ABR0EFC0_ZASCE</name>
<keyword evidence="2" id="KW-1185">Reference proteome</keyword>
<proteinExistence type="predicted"/>
<evidence type="ECO:0008006" key="3">
    <source>
        <dbReference type="Google" id="ProtNLM"/>
    </source>
</evidence>
<protein>
    <recommendedName>
        <fullName evidence="3">F-box domain-containing protein</fullName>
    </recommendedName>
</protein>
<evidence type="ECO:0000313" key="1">
    <source>
        <dbReference type="EMBL" id="KAK4500209.1"/>
    </source>
</evidence>
<dbReference type="InterPro" id="IPR036047">
    <property type="entry name" value="F-box-like_dom_sf"/>
</dbReference>
<comment type="caution">
    <text evidence="1">The sequence shown here is derived from an EMBL/GenBank/DDBJ whole genome shotgun (WGS) entry which is preliminary data.</text>
</comment>